<dbReference type="Pfam" id="PF23300">
    <property type="entry name" value="HEAT_Nup120"/>
    <property type="match status" value="1"/>
</dbReference>
<evidence type="ECO:0000313" key="9">
    <source>
        <dbReference type="Proteomes" id="UP000243797"/>
    </source>
</evidence>
<feature type="domain" description="Nucleoporin Nup120 helical" evidence="6">
    <location>
        <begin position="676"/>
        <end position="790"/>
    </location>
</feature>
<feature type="domain" description="Nucleoporin nup120-like HEAT repeat" evidence="7">
    <location>
        <begin position="886"/>
        <end position="1094"/>
    </location>
</feature>
<organism evidence="8 9">
    <name type="scientific">Sphaceloma murrayae</name>
    <dbReference type="NCBI Taxonomy" id="2082308"/>
    <lineage>
        <taxon>Eukaryota</taxon>
        <taxon>Fungi</taxon>
        <taxon>Dikarya</taxon>
        <taxon>Ascomycota</taxon>
        <taxon>Pezizomycotina</taxon>
        <taxon>Dothideomycetes</taxon>
        <taxon>Dothideomycetidae</taxon>
        <taxon>Myriangiales</taxon>
        <taxon>Elsinoaceae</taxon>
        <taxon>Sphaceloma</taxon>
    </lineage>
</organism>
<evidence type="ECO:0000313" key="8">
    <source>
        <dbReference type="EMBL" id="PNS19865.1"/>
    </source>
</evidence>
<comment type="subcellular location">
    <subcellularLocation>
        <location evidence="1">Nucleus</location>
    </subcellularLocation>
</comment>
<dbReference type="InParanoid" id="A0A2K1QXU3"/>
<feature type="domain" description="Nucleoporin Nup120/160 beta-propeller" evidence="5">
    <location>
        <begin position="76"/>
        <end position="593"/>
    </location>
</feature>
<evidence type="ECO:0000259" key="5">
    <source>
        <dbReference type="Pfam" id="PF11715"/>
    </source>
</evidence>
<feature type="region of interest" description="Disordered" evidence="4">
    <location>
        <begin position="1185"/>
        <end position="1207"/>
    </location>
</feature>
<name>A0A2K1QXU3_9PEZI</name>
<evidence type="ECO:0000256" key="1">
    <source>
        <dbReference type="ARBA" id="ARBA00004123"/>
    </source>
</evidence>
<evidence type="ECO:0000256" key="4">
    <source>
        <dbReference type="SAM" id="MobiDB-lite"/>
    </source>
</evidence>
<dbReference type="EMBL" id="NKHZ01000029">
    <property type="protein sequence ID" value="PNS19865.1"/>
    <property type="molecule type" value="Genomic_DNA"/>
</dbReference>
<evidence type="ECO:0000256" key="3">
    <source>
        <dbReference type="ARBA" id="ARBA00023242"/>
    </source>
</evidence>
<evidence type="ECO:0000256" key="2">
    <source>
        <dbReference type="ARBA" id="ARBA00022448"/>
    </source>
</evidence>
<dbReference type="PANTHER" id="PTHR21286:SF0">
    <property type="entry name" value="NUCLEAR PORE COMPLEX PROTEIN NUP160"/>
    <property type="match status" value="1"/>
</dbReference>
<sequence length="1295" mass="144908">MASVIAPVLFTEARLNIEPTSSVSTFHIPTETQSIFASRKRLRLNDGPADDEEEFARRYLATESSIFFRSPDKSPRSILWRVLEDGKVLELQSVDLVQDTKSTSESLLTYRITFASPIRPNGVALADSRSHDALEVFVLTTSNELFTFSLRRDLLLRSSAPSSAEADPTSAFKTYALSSFSFRHPYKLVALNELELLISLHDGSLLRLERRAGESGAAWRETFFHEGGWGKSLRGLIPWKGQNTVKFGNIDLSQGTAVEIAASPDSEHVLTVALDHTLKAWNAKTGKIGFQIDLMGEERTEAKAQQQYLIGPGQGTLLRVLDIEKRPDGDSFYCVVWSPKDHQFKFWAIRDADSQQYGIRDVQPDVAFSPPFDDLMGTNVWQIADWDIQPGPNWRETRLWIRARSGSVVKIFTLSFDLLASADDLEYAWKHQWATVAPGISDVSYLTTLPEFRLLEEGSADEDLSISIPDGWSQFLLFPGRFPTELLETALHIYQKASNPSSKPSPKDASRPLQDRIQDVIAAKVRSSGITGTHPKTHAAEFARQWRQIWVVVKYLQQRRGDSIGTALDRKTGVFWSILSQQIAPIRTCSETEIYQVNDDIFNEQDDDWILNSQPLADSLPDESSLLAARLYSAAGAFRRSLSPYLSRSLAILASSFALRDTETDFTQRSRRGGPTPLQQLYEQCDFDSEVGDDEFARLTDSVQDLGGLGELENNLFEILVGKLSEQPRGQEREHALSRYGDKATIRGSQDVLISGRETLLDLLALVTFMSQDLESDELSRDFKAMELYSLIMSRLREHDVLLWMASHLRTERAKVRRSSVGESSRFPQSTPPQPVMTVLESIFIGDWPGMAFPDDPLPALLTYWTRAWTFGSSLTINYDGVTAHVMSHLVKHEDHRLAYDFSRFLPHNSWTTYLRGRLYLSEGDYEYAAASFRTAADDLAQVSRRKVKLIETIDTANIISSTQRELFNAGMPQYYMHCCSVFETAGLPSHAADFASLALAEIEGESTDNLDSSILEIDKRKRSLQDSPAATRVDLAMEEIRLLQTSELKEDILSRLFTNALQTRRYEIAFSALIKFTNPAIKRSSLIHLLTSLLPSNPAVLLNLPFPPSLEPEVDTTLLSLARKSLSSPSAAASPEHVQLLYAYRISREDYRGAAEGLFEYLQWLKGQDGETYDAAQRTNEGLMFGDLGGEERGRYGDEDEDEGTRLERDTLDTSLLLINTLACCGDEAWILADGSSGDGGGGGGAEGKTTARARRVVTLEDARREYQGELDRRSEIAQGRFSLGGGEMEVDVF</sequence>
<proteinExistence type="predicted"/>
<evidence type="ECO:0000259" key="7">
    <source>
        <dbReference type="Pfam" id="PF23300"/>
    </source>
</evidence>
<dbReference type="OrthoDB" id="67716at2759"/>
<keyword evidence="3" id="KW-0539">Nucleus</keyword>
<gene>
    <name evidence="8" type="ORF">CAC42_7832</name>
</gene>
<dbReference type="InterPro" id="IPR048884">
    <property type="entry name" value="Nup120_helical"/>
</dbReference>
<dbReference type="PANTHER" id="PTHR21286">
    <property type="entry name" value="NUCLEAR PORE COMPLEX PROTEIN NUP160"/>
    <property type="match status" value="1"/>
</dbReference>
<dbReference type="STRING" id="2082308.A0A2K1QXU3"/>
<dbReference type="Proteomes" id="UP000243797">
    <property type="component" value="Unassembled WGS sequence"/>
</dbReference>
<dbReference type="InterPro" id="IPR021717">
    <property type="entry name" value="Nucleoporin_Nup160"/>
</dbReference>
<dbReference type="InterPro" id="IPR019775">
    <property type="entry name" value="WD40_repeat_CS"/>
</dbReference>
<keyword evidence="2" id="KW-0813">Transport</keyword>
<evidence type="ECO:0000259" key="6">
    <source>
        <dbReference type="Pfam" id="PF21486"/>
    </source>
</evidence>
<dbReference type="SUPFAM" id="SSF82171">
    <property type="entry name" value="DPP6 N-terminal domain-like"/>
    <property type="match status" value="1"/>
</dbReference>
<dbReference type="Pfam" id="PF11715">
    <property type="entry name" value="Beta-prop_Nup120_160"/>
    <property type="match status" value="1"/>
</dbReference>
<accession>A0A2K1QXU3</accession>
<dbReference type="InterPro" id="IPR059141">
    <property type="entry name" value="Beta-prop_Nup120_160"/>
</dbReference>
<protein>
    <submittedName>
        <fullName evidence="8">Nucleoporin NUP120</fullName>
    </submittedName>
</protein>
<dbReference type="GO" id="GO:0017056">
    <property type="term" value="F:structural constituent of nuclear pore"/>
    <property type="evidence" value="ECO:0007669"/>
    <property type="project" value="TreeGrafter"/>
</dbReference>
<comment type="caution">
    <text evidence="8">The sequence shown here is derived from an EMBL/GenBank/DDBJ whole genome shotgun (WGS) entry which is preliminary data.</text>
</comment>
<dbReference type="InterPro" id="IPR056548">
    <property type="entry name" value="HEAT_Nup120"/>
</dbReference>
<keyword evidence="9" id="KW-1185">Reference proteome</keyword>
<dbReference type="Pfam" id="PF21486">
    <property type="entry name" value="NUP120_helical"/>
    <property type="match status" value="1"/>
</dbReference>
<dbReference type="GO" id="GO:0005643">
    <property type="term" value="C:nuclear pore"/>
    <property type="evidence" value="ECO:0007669"/>
    <property type="project" value="TreeGrafter"/>
</dbReference>
<dbReference type="PROSITE" id="PS00678">
    <property type="entry name" value="WD_REPEATS_1"/>
    <property type="match status" value="1"/>
</dbReference>
<reference evidence="8 9" key="1">
    <citation type="submission" date="2017-06" db="EMBL/GenBank/DDBJ databases">
        <title>Draft genome sequence of a variant of Elsinoe murrayae.</title>
        <authorList>
            <person name="Cheng Q."/>
        </authorList>
    </citation>
    <scope>NUCLEOTIDE SEQUENCE [LARGE SCALE GENOMIC DNA]</scope>
    <source>
        <strain evidence="8 9">CQ-2017a</strain>
    </source>
</reference>